<dbReference type="InterPro" id="IPR012353">
    <property type="entry name" value="UCP015244"/>
</dbReference>
<dbReference type="InterPro" id="IPR032610">
    <property type="entry name" value="DUF2172"/>
</dbReference>
<dbReference type="InterPro" id="IPR036388">
    <property type="entry name" value="WH-like_DNA-bd_sf"/>
</dbReference>
<protein>
    <submittedName>
        <fullName evidence="4">DUF4910 domain-containing protein</fullName>
    </submittedName>
</protein>
<evidence type="ECO:0000259" key="3">
    <source>
        <dbReference type="Pfam" id="PF16254"/>
    </source>
</evidence>
<evidence type="ECO:0000313" key="4">
    <source>
        <dbReference type="EMBL" id="MDT0645909.1"/>
    </source>
</evidence>
<dbReference type="InterPro" id="IPR032622">
    <property type="entry name" value="UCP01524_HTH"/>
</dbReference>
<feature type="domain" description="DUF2172" evidence="1">
    <location>
        <begin position="62"/>
        <end position="152"/>
    </location>
</feature>
<dbReference type="Gene3D" id="1.10.10.10">
    <property type="entry name" value="Winged helix-like DNA-binding domain superfamily/Winged helix DNA-binding domain"/>
    <property type="match status" value="1"/>
</dbReference>
<dbReference type="EMBL" id="JAVRHO010000005">
    <property type="protein sequence ID" value="MDT0645909.1"/>
    <property type="molecule type" value="Genomic_DNA"/>
</dbReference>
<evidence type="ECO:0000259" key="2">
    <source>
        <dbReference type="Pfam" id="PF16221"/>
    </source>
</evidence>
<sequence>MTEKNIGNVMYGWAKDLFPINRSLMGAGVRETFNYFKNIIPELEIKSVSTGYKAFDWTVPEEWEIEEAYIENKDGERIIDFKTNNLHVVGYSEPVDEWLNLDELENHLYSLPEQPDAIPYVTSYYKKRWGFCLSENQRRKLEPGDYHVVVKSSFKEGVLNYGEIILPGKSSKEVFLSSYVCHPSMANNELSGPVVTIALTNWIRTLQDRNYTYRIVLIPETLGSIIYLSKHLEELKEKVFAGFNITCIGDDRCYSYLPSREGNTLSDQIALHVLQHTAPNFKKYTWLDRGSDERQYCAPGVDLPMATIMRSKYGEYPEYHTSDDNLDLISPEGLEGGLNALKKAIEVIEHNAVLKSTVYCEPQLGKRGLYPTVSVKGSANEARRMMNLISYCDGEHSLLQIANKINAPIWDLYAIVDKLVENKVIKVL</sequence>
<evidence type="ECO:0000313" key="5">
    <source>
        <dbReference type="Proteomes" id="UP001245285"/>
    </source>
</evidence>
<gene>
    <name evidence="4" type="ORF">RM545_04345</name>
</gene>
<reference evidence="4 5" key="1">
    <citation type="submission" date="2023-09" db="EMBL/GenBank/DDBJ databases">
        <authorList>
            <person name="Rey-Velasco X."/>
        </authorList>
    </citation>
    <scope>NUCLEOTIDE SEQUENCE [LARGE SCALE GENOMIC DNA]</scope>
    <source>
        <strain evidence="4 5">F260</strain>
    </source>
</reference>
<proteinExistence type="predicted"/>
<feature type="domain" description="DUF4910" evidence="3">
    <location>
        <begin position="11"/>
        <end position="351"/>
    </location>
</feature>
<dbReference type="InterPro" id="IPR032589">
    <property type="entry name" value="DUF4910"/>
</dbReference>
<organism evidence="4 5">
    <name type="scientific">Autumnicola lenta</name>
    <dbReference type="NCBI Taxonomy" id="3075593"/>
    <lineage>
        <taxon>Bacteria</taxon>
        <taxon>Pseudomonadati</taxon>
        <taxon>Bacteroidota</taxon>
        <taxon>Flavobacteriia</taxon>
        <taxon>Flavobacteriales</taxon>
        <taxon>Flavobacteriaceae</taxon>
        <taxon>Autumnicola</taxon>
    </lineage>
</organism>
<dbReference type="Pfam" id="PF09940">
    <property type="entry name" value="DUF2172"/>
    <property type="match status" value="1"/>
</dbReference>
<accession>A0ABU3CHU7</accession>
<dbReference type="Gene3D" id="3.40.630.10">
    <property type="entry name" value="Zn peptidases"/>
    <property type="match status" value="1"/>
</dbReference>
<dbReference type="PIRSF" id="PIRSF015244">
    <property type="entry name" value="UCP015244"/>
    <property type="match status" value="1"/>
</dbReference>
<dbReference type="RefSeq" id="WP_311494096.1">
    <property type="nucleotide sequence ID" value="NZ_JAVRHO010000005.1"/>
</dbReference>
<name>A0ABU3CHU7_9FLAO</name>
<comment type="caution">
    <text evidence="4">The sequence shown here is derived from an EMBL/GenBank/DDBJ whole genome shotgun (WGS) entry which is preliminary data.</text>
</comment>
<dbReference type="Pfam" id="PF16254">
    <property type="entry name" value="DUF4910"/>
    <property type="match status" value="1"/>
</dbReference>
<feature type="domain" description="UCP01524 winged helix-turn-helix" evidence="2">
    <location>
        <begin position="354"/>
        <end position="426"/>
    </location>
</feature>
<evidence type="ECO:0000259" key="1">
    <source>
        <dbReference type="Pfam" id="PF09940"/>
    </source>
</evidence>
<dbReference type="Pfam" id="PF16221">
    <property type="entry name" value="HTH_47"/>
    <property type="match status" value="1"/>
</dbReference>
<dbReference type="Gene3D" id="3.50.30.90">
    <property type="match status" value="1"/>
</dbReference>
<dbReference type="Proteomes" id="UP001245285">
    <property type="component" value="Unassembled WGS sequence"/>
</dbReference>
<keyword evidence="5" id="KW-1185">Reference proteome</keyword>
<dbReference type="SUPFAM" id="SSF53187">
    <property type="entry name" value="Zn-dependent exopeptidases"/>
    <property type="match status" value="1"/>
</dbReference>